<feature type="domain" description="ABC transporter" evidence="9">
    <location>
        <begin position="2"/>
        <end position="241"/>
    </location>
</feature>
<proteinExistence type="inferred from homology"/>
<evidence type="ECO:0000313" key="10">
    <source>
        <dbReference type="EMBL" id="SFC47678.1"/>
    </source>
</evidence>
<evidence type="ECO:0000256" key="2">
    <source>
        <dbReference type="ARBA" id="ARBA00022448"/>
    </source>
</evidence>
<dbReference type="Pfam" id="PF00005">
    <property type="entry name" value="ABC_tran"/>
    <property type="match status" value="1"/>
</dbReference>
<dbReference type="SMART" id="SM00382">
    <property type="entry name" value="AAA"/>
    <property type="match status" value="1"/>
</dbReference>
<evidence type="ECO:0000256" key="8">
    <source>
        <dbReference type="ARBA" id="ARBA00023136"/>
    </source>
</evidence>
<name>A0A1I1JM68_RUMAL</name>
<dbReference type="InterPro" id="IPR027417">
    <property type="entry name" value="P-loop_NTPase"/>
</dbReference>
<dbReference type="InterPro" id="IPR050086">
    <property type="entry name" value="MetN_ABC_transporter-like"/>
</dbReference>
<dbReference type="Gene3D" id="3.30.70.260">
    <property type="match status" value="1"/>
</dbReference>
<keyword evidence="4" id="KW-0547">Nucleotide-binding</keyword>
<dbReference type="PANTHER" id="PTHR43166:SF30">
    <property type="entry name" value="METHIONINE IMPORT ATP-BINDING PROTEIN METN"/>
    <property type="match status" value="1"/>
</dbReference>
<keyword evidence="7" id="KW-0029">Amino-acid transport</keyword>
<dbReference type="Proteomes" id="UP000182192">
    <property type="component" value="Unassembled WGS sequence"/>
</dbReference>
<dbReference type="PROSITE" id="PS00211">
    <property type="entry name" value="ABC_TRANSPORTER_1"/>
    <property type="match status" value="1"/>
</dbReference>
<sequence length="343" mass="37915">MIELINIFKDYKTKKGSFTALRDVSLTINDGEIFGIIGLSGAGKSTLVRCINYLEKPTSGEVIIDGKVLGDLKKRELLKLRQNIGMIFQGFNLLEQRTVLKNICFPLEIKGVSKREAEKRAKELLELVGLSDKEKAYPSQLSGGQKQRVAIARALATEPKYLLCDEATSALDPDTTRSILELMREINRRLGVTIVVITHEMKVIDTICDRVAVMDNSVVTEVGYVAKVFSHPKSDIAKKLILPELKTMENITGGDRIRLVYNGESSFTPLLSNIILACGVPLNILYAQTKDIDGKAYGEMILQLPDDSRSSEKVRNYLKANNVTFSEFEGGEQNVGNTAKAVG</sequence>
<dbReference type="InterPro" id="IPR003439">
    <property type="entry name" value="ABC_transporter-like_ATP-bd"/>
</dbReference>
<evidence type="ECO:0000259" key="9">
    <source>
        <dbReference type="PROSITE" id="PS50893"/>
    </source>
</evidence>
<dbReference type="PROSITE" id="PS50893">
    <property type="entry name" value="ABC_TRANSPORTER_2"/>
    <property type="match status" value="1"/>
</dbReference>
<dbReference type="InterPro" id="IPR041701">
    <property type="entry name" value="MetN_ABC"/>
</dbReference>
<dbReference type="PANTHER" id="PTHR43166">
    <property type="entry name" value="AMINO ACID IMPORT ATP-BINDING PROTEIN"/>
    <property type="match status" value="1"/>
</dbReference>
<dbReference type="Pfam" id="PF09383">
    <property type="entry name" value="NIL"/>
    <property type="match status" value="1"/>
</dbReference>
<dbReference type="InterPro" id="IPR017871">
    <property type="entry name" value="ABC_transporter-like_CS"/>
</dbReference>
<dbReference type="SMART" id="SM00930">
    <property type="entry name" value="NIL"/>
    <property type="match status" value="1"/>
</dbReference>
<dbReference type="GO" id="GO:0006865">
    <property type="term" value="P:amino acid transport"/>
    <property type="evidence" value="ECO:0007669"/>
    <property type="project" value="UniProtKB-KW"/>
</dbReference>
<dbReference type="GO" id="GO:0005524">
    <property type="term" value="F:ATP binding"/>
    <property type="evidence" value="ECO:0007669"/>
    <property type="project" value="UniProtKB-KW"/>
</dbReference>
<dbReference type="FunFam" id="3.40.50.300:FF:000056">
    <property type="entry name" value="Cell division ATP-binding protein FtsE"/>
    <property type="match status" value="1"/>
</dbReference>
<dbReference type="InterPro" id="IPR018449">
    <property type="entry name" value="NIL_domain"/>
</dbReference>
<reference evidence="10 11" key="1">
    <citation type="submission" date="2016-10" db="EMBL/GenBank/DDBJ databases">
        <authorList>
            <person name="de Groot N.N."/>
        </authorList>
    </citation>
    <scope>NUCLEOTIDE SEQUENCE [LARGE SCALE GENOMIC DNA]</scope>
    <source>
        <strain evidence="10 11">AR67</strain>
    </source>
</reference>
<dbReference type="Gene3D" id="3.40.50.300">
    <property type="entry name" value="P-loop containing nucleotide triphosphate hydrolases"/>
    <property type="match status" value="1"/>
</dbReference>
<dbReference type="OrthoDB" id="9804199at2"/>
<keyword evidence="3" id="KW-1003">Cell membrane</keyword>
<dbReference type="AlphaFoldDB" id="A0A1I1JM68"/>
<comment type="similarity">
    <text evidence="1">Belongs to the ABC transporter superfamily.</text>
</comment>
<evidence type="ECO:0000256" key="7">
    <source>
        <dbReference type="ARBA" id="ARBA00022970"/>
    </source>
</evidence>
<keyword evidence="5 10" id="KW-0067">ATP-binding</keyword>
<dbReference type="GO" id="GO:0016887">
    <property type="term" value="F:ATP hydrolysis activity"/>
    <property type="evidence" value="ECO:0007669"/>
    <property type="project" value="InterPro"/>
</dbReference>
<dbReference type="CDD" id="cd03258">
    <property type="entry name" value="ABC_MetN_methionine_transporter"/>
    <property type="match status" value="1"/>
</dbReference>
<evidence type="ECO:0000256" key="6">
    <source>
        <dbReference type="ARBA" id="ARBA00022967"/>
    </source>
</evidence>
<keyword evidence="2" id="KW-0813">Transport</keyword>
<protein>
    <submittedName>
        <fullName evidence="10">D-methionine transport system ATP-binding protein</fullName>
    </submittedName>
</protein>
<dbReference type="GO" id="GO:0005886">
    <property type="term" value="C:plasma membrane"/>
    <property type="evidence" value="ECO:0007669"/>
    <property type="project" value="UniProtKB-ARBA"/>
</dbReference>
<organism evidence="10 11">
    <name type="scientific">Ruminococcus albus</name>
    <dbReference type="NCBI Taxonomy" id="1264"/>
    <lineage>
        <taxon>Bacteria</taxon>
        <taxon>Bacillati</taxon>
        <taxon>Bacillota</taxon>
        <taxon>Clostridia</taxon>
        <taxon>Eubacteriales</taxon>
        <taxon>Oscillospiraceae</taxon>
        <taxon>Ruminococcus</taxon>
    </lineage>
</organism>
<evidence type="ECO:0000256" key="1">
    <source>
        <dbReference type="ARBA" id="ARBA00005417"/>
    </source>
</evidence>
<dbReference type="SUPFAM" id="SSF55021">
    <property type="entry name" value="ACT-like"/>
    <property type="match status" value="1"/>
</dbReference>
<dbReference type="InterPro" id="IPR003593">
    <property type="entry name" value="AAA+_ATPase"/>
</dbReference>
<dbReference type="InterPro" id="IPR045865">
    <property type="entry name" value="ACT-like_dom_sf"/>
</dbReference>
<evidence type="ECO:0000256" key="3">
    <source>
        <dbReference type="ARBA" id="ARBA00022475"/>
    </source>
</evidence>
<keyword evidence="6" id="KW-1278">Translocase</keyword>
<accession>A0A1I1JM68</accession>
<dbReference type="SUPFAM" id="SSF52540">
    <property type="entry name" value="P-loop containing nucleoside triphosphate hydrolases"/>
    <property type="match status" value="1"/>
</dbReference>
<dbReference type="RefSeq" id="WP_074961233.1">
    <property type="nucleotide sequence ID" value="NZ_FOKQ01000013.1"/>
</dbReference>
<evidence type="ECO:0000256" key="4">
    <source>
        <dbReference type="ARBA" id="ARBA00022741"/>
    </source>
</evidence>
<dbReference type="EMBL" id="FOKQ01000013">
    <property type="protein sequence ID" value="SFC47678.1"/>
    <property type="molecule type" value="Genomic_DNA"/>
</dbReference>
<evidence type="ECO:0000256" key="5">
    <source>
        <dbReference type="ARBA" id="ARBA00022840"/>
    </source>
</evidence>
<keyword evidence="8" id="KW-0472">Membrane</keyword>
<evidence type="ECO:0000313" key="11">
    <source>
        <dbReference type="Proteomes" id="UP000182192"/>
    </source>
</evidence>
<gene>
    <name evidence="10" type="ORF">SAMN02910406_01798</name>
</gene>